<name>A0A398BF26_9BACI</name>
<evidence type="ECO:0000313" key="1">
    <source>
        <dbReference type="EMBL" id="RID88969.1"/>
    </source>
</evidence>
<dbReference type="Proteomes" id="UP000265816">
    <property type="component" value="Unassembled WGS sequence"/>
</dbReference>
<dbReference type="AlphaFoldDB" id="A0A398BF26"/>
<dbReference type="EMBL" id="QWVT01000001">
    <property type="protein sequence ID" value="RID88969.1"/>
    <property type="molecule type" value="Genomic_DNA"/>
</dbReference>
<evidence type="ECO:0000313" key="2">
    <source>
        <dbReference type="Proteomes" id="UP000265816"/>
    </source>
</evidence>
<protein>
    <submittedName>
        <fullName evidence="1">Uncharacterized protein</fullName>
    </submittedName>
</protein>
<organism evidence="1 2">
    <name type="scientific">Mesobacillus zeae</name>
    <dbReference type="NCBI Taxonomy" id="1917180"/>
    <lineage>
        <taxon>Bacteria</taxon>
        <taxon>Bacillati</taxon>
        <taxon>Bacillota</taxon>
        <taxon>Bacilli</taxon>
        <taxon>Bacillales</taxon>
        <taxon>Bacillaceae</taxon>
        <taxon>Mesobacillus</taxon>
    </lineage>
</organism>
<comment type="caution">
    <text evidence="1">The sequence shown here is derived from an EMBL/GenBank/DDBJ whole genome shotgun (WGS) entry which is preliminary data.</text>
</comment>
<accession>A0A398BF26</accession>
<keyword evidence="2" id="KW-1185">Reference proteome</keyword>
<gene>
    <name evidence="1" type="ORF">D1970_00260</name>
</gene>
<dbReference type="OrthoDB" id="2907224at2"/>
<proteinExistence type="predicted"/>
<dbReference type="RefSeq" id="WP_119110881.1">
    <property type="nucleotide sequence ID" value="NZ_CBCSEO010000001.1"/>
</dbReference>
<sequence>MTKTHLIADESLGGVLREYIEVYRKAKVGDYAVQTSRWMGNRGNIAEITRVCDDGSGVTLGGHPLTHGEYLTLEPTDIVHVWITVGDLKGLVRYRLVDRKAEVGEKVLVYGHGASYVDGVRTVKRTAQDGHIFFDRGGRRSGGYYVLIPVNSEPAEPTPDIHDILANLAARVHDLESQLRDTQGNVERQGVEIETVKHLAKSNEEDIRLLDERTQPKINELTLTSRIDGTTKIDAKYSGIPTSEVLAKILDGGWGR</sequence>
<reference evidence="1 2" key="1">
    <citation type="submission" date="2018-08" db="EMBL/GenBank/DDBJ databases">
        <title>Bacillus jemisoniae sp. nov., Bacillus chryseoplanitiae sp. nov., Bacillus resnikiae sp. nov., and Bacillus frankliniae sp. nov., isolated from Viking spacecraft and associated surfaces.</title>
        <authorList>
            <person name="Seuylemezian A."/>
            <person name="Vaishampayan P."/>
        </authorList>
    </citation>
    <scope>NUCLEOTIDE SEQUENCE [LARGE SCALE GENOMIC DNA]</scope>
    <source>
        <strain evidence="1 2">JJ-247</strain>
    </source>
</reference>